<dbReference type="Proteomes" id="UP000182241">
    <property type="component" value="Unassembled WGS sequence"/>
</dbReference>
<protein>
    <submittedName>
        <fullName evidence="1">Uncharacterized protein</fullName>
    </submittedName>
</protein>
<evidence type="ECO:0000313" key="1">
    <source>
        <dbReference type="EMBL" id="SEB65521.1"/>
    </source>
</evidence>
<gene>
    <name evidence="1" type="ORF">SAMN04489793_0451</name>
</gene>
<dbReference type="EMBL" id="FNSA01000003">
    <property type="protein sequence ID" value="SEB65521.1"/>
    <property type="molecule type" value="Genomic_DNA"/>
</dbReference>
<evidence type="ECO:0000313" key="2">
    <source>
        <dbReference type="Proteomes" id="UP000182241"/>
    </source>
</evidence>
<proteinExistence type="predicted"/>
<accession>A0A1H4L469</accession>
<organism evidence="1 2">
    <name type="scientific">Tsukamurella tyrosinosolvens</name>
    <dbReference type="NCBI Taxonomy" id="57704"/>
    <lineage>
        <taxon>Bacteria</taxon>
        <taxon>Bacillati</taxon>
        <taxon>Actinomycetota</taxon>
        <taxon>Actinomycetes</taxon>
        <taxon>Mycobacteriales</taxon>
        <taxon>Tsukamurellaceae</taxon>
        <taxon>Tsukamurella</taxon>
    </lineage>
</organism>
<keyword evidence="2" id="KW-1185">Reference proteome</keyword>
<name>A0A1H4L469_TSUTY</name>
<sequence>MLVLWSVAIAAIAAAAVLAGVWIAGWMGAKSQSAPQVGTKYVLVNALSPEQHGNQPQ</sequence>
<dbReference type="AlphaFoldDB" id="A0A1H4L469"/>
<dbReference type="STRING" id="57704.SAMN04489793_0451"/>
<reference evidence="2" key="1">
    <citation type="submission" date="2016-10" db="EMBL/GenBank/DDBJ databases">
        <authorList>
            <person name="Varghese N."/>
            <person name="Submissions S."/>
        </authorList>
    </citation>
    <scope>NUCLEOTIDE SEQUENCE [LARGE SCALE GENOMIC DNA]</scope>
    <source>
        <strain evidence="2">DSM 44234</strain>
    </source>
</reference>